<reference evidence="6" key="2">
    <citation type="submission" date="2023-05" db="EMBL/GenBank/DDBJ databases">
        <authorList>
            <person name="Schelkunov M.I."/>
        </authorList>
    </citation>
    <scope>NUCLEOTIDE SEQUENCE</scope>
    <source>
        <strain evidence="6">Hsosn_3</strain>
        <tissue evidence="6">Leaf</tissue>
    </source>
</reference>
<dbReference type="InterPro" id="IPR001828">
    <property type="entry name" value="ANF_lig-bd_rcpt"/>
</dbReference>
<sequence length="129" mass="15068">MIGFKCRVFVIHSTTLESGYRLYKNAKKLNMTGDGFVWIATNIITDLFHSVSPKNMSLMQGIIGTKTYFQENSIEFQNSRKRFRSQYKNIYPDEEYNEPRIFASHAYDAIRRISAADFSRSRAEFQCVI</sequence>
<evidence type="ECO:0000256" key="4">
    <source>
        <dbReference type="ARBA" id="ARBA00023136"/>
    </source>
</evidence>
<reference evidence="6" key="1">
    <citation type="submission" date="2023-02" db="EMBL/GenBank/DDBJ databases">
        <title>Genome of toxic invasive species Heracleum sosnowskyi carries increased number of genes despite the absence of recent whole-genome duplications.</title>
        <authorList>
            <person name="Schelkunov M."/>
            <person name="Shtratnikova V."/>
            <person name="Makarenko M."/>
            <person name="Klepikova A."/>
            <person name="Omelchenko D."/>
            <person name="Novikova G."/>
            <person name="Obukhova E."/>
            <person name="Bogdanov V."/>
            <person name="Penin A."/>
            <person name="Logacheva M."/>
        </authorList>
    </citation>
    <scope>NUCLEOTIDE SEQUENCE</scope>
    <source>
        <strain evidence="6">Hsosn_3</strain>
        <tissue evidence="6">Leaf</tissue>
    </source>
</reference>
<evidence type="ECO:0000256" key="2">
    <source>
        <dbReference type="ARBA" id="ARBA00022692"/>
    </source>
</evidence>
<feature type="domain" description="Receptor ligand binding region" evidence="5">
    <location>
        <begin position="5"/>
        <end position="110"/>
    </location>
</feature>
<evidence type="ECO:0000313" key="7">
    <source>
        <dbReference type="Proteomes" id="UP001237642"/>
    </source>
</evidence>
<dbReference type="AlphaFoldDB" id="A0AAD8MPD2"/>
<evidence type="ECO:0000313" key="6">
    <source>
        <dbReference type="EMBL" id="KAK1384375.1"/>
    </source>
</evidence>
<dbReference type="Pfam" id="PF01094">
    <property type="entry name" value="ANF_receptor"/>
    <property type="match status" value="1"/>
</dbReference>
<dbReference type="PANTHER" id="PTHR34836:SF9">
    <property type="entry name" value="RECEPTOR LIGAND BINDING REGION DOMAIN-CONTAINING PROTEIN"/>
    <property type="match status" value="1"/>
</dbReference>
<gene>
    <name evidence="6" type="ORF">POM88_022110</name>
</gene>
<dbReference type="Proteomes" id="UP001237642">
    <property type="component" value="Unassembled WGS sequence"/>
</dbReference>
<keyword evidence="2" id="KW-0812">Transmembrane</keyword>
<evidence type="ECO:0000256" key="1">
    <source>
        <dbReference type="ARBA" id="ARBA00004370"/>
    </source>
</evidence>
<dbReference type="Gene3D" id="3.40.50.2300">
    <property type="match status" value="1"/>
</dbReference>
<comment type="caution">
    <text evidence="6">The sequence shown here is derived from an EMBL/GenBank/DDBJ whole genome shotgun (WGS) entry which is preliminary data.</text>
</comment>
<evidence type="ECO:0000256" key="3">
    <source>
        <dbReference type="ARBA" id="ARBA00022989"/>
    </source>
</evidence>
<name>A0AAD8MPD2_9APIA</name>
<dbReference type="GO" id="GO:0016020">
    <property type="term" value="C:membrane"/>
    <property type="evidence" value="ECO:0007669"/>
    <property type="project" value="UniProtKB-SubCell"/>
</dbReference>
<keyword evidence="3" id="KW-1133">Transmembrane helix</keyword>
<comment type="subcellular location">
    <subcellularLocation>
        <location evidence="1">Membrane</location>
    </subcellularLocation>
</comment>
<keyword evidence="7" id="KW-1185">Reference proteome</keyword>
<keyword evidence="4" id="KW-0472">Membrane</keyword>
<dbReference type="SUPFAM" id="SSF53822">
    <property type="entry name" value="Periplasmic binding protein-like I"/>
    <property type="match status" value="1"/>
</dbReference>
<organism evidence="6 7">
    <name type="scientific">Heracleum sosnowskyi</name>
    <dbReference type="NCBI Taxonomy" id="360622"/>
    <lineage>
        <taxon>Eukaryota</taxon>
        <taxon>Viridiplantae</taxon>
        <taxon>Streptophyta</taxon>
        <taxon>Embryophyta</taxon>
        <taxon>Tracheophyta</taxon>
        <taxon>Spermatophyta</taxon>
        <taxon>Magnoliopsida</taxon>
        <taxon>eudicotyledons</taxon>
        <taxon>Gunneridae</taxon>
        <taxon>Pentapetalae</taxon>
        <taxon>asterids</taxon>
        <taxon>campanulids</taxon>
        <taxon>Apiales</taxon>
        <taxon>Apiaceae</taxon>
        <taxon>Apioideae</taxon>
        <taxon>apioid superclade</taxon>
        <taxon>Tordylieae</taxon>
        <taxon>Tordyliinae</taxon>
        <taxon>Heracleum</taxon>
    </lineage>
</organism>
<accession>A0AAD8MPD2</accession>
<protein>
    <recommendedName>
        <fullName evidence="5">Receptor ligand binding region domain-containing protein</fullName>
    </recommendedName>
</protein>
<dbReference type="EMBL" id="JAUIZM010000005">
    <property type="protein sequence ID" value="KAK1384375.1"/>
    <property type="molecule type" value="Genomic_DNA"/>
</dbReference>
<dbReference type="InterPro" id="IPR028082">
    <property type="entry name" value="Peripla_BP_I"/>
</dbReference>
<proteinExistence type="predicted"/>
<dbReference type="InterPro" id="IPR015683">
    <property type="entry name" value="Ionotropic_Glu_rcpt"/>
</dbReference>
<dbReference type="PANTHER" id="PTHR34836">
    <property type="entry name" value="OS06G0188250 PROTEIN"/>
    <property type="match status" value="1"/>
</dbReference>
<evidence type="ECO:0000259" key="5">
    <source>
        <dbReference type="Pfam" id="PF01094"/>
    </source>
</evidence>